<dbReference type="GO" id="GO:0005634">
    <property type="term" value="C:nucleus"/>
    <property type="evidence" value="ECO:0007669"/>
    <property type="project" value="TreeGrafter"/>
</dbReference>
<evidence type="ECO:0000256" key="2">
    <source>
        <dbReference type="ARBA" id="ARBA00022679"/>
    </source>
</evidence>
<feature type="domain" description="Protein kinase" evidence="6">
    <location>
        <begin position="41"/>
        <end position="388"/>
    </location>
</feature>
<dbReference type="Gene3D" id="1.10.510.10">
    <property type="entry name" value="Transferase(Phosphotransferase) domain 1"/>
    <property type="match status" value="1"/>
</dbReference>
<dbReference type="AlphaFoldDB" id="A0AAE0H777"/>
<evidence type="ECO:0000256" key="4">
    <source>
        <dbReference type="ARBA" id="ARBA00022777"/>
    </source>
</evidence>
<protein>
    <submittedName>
        <fullName evidence="7">Kinase-like domain-containing protein</fullName>
    </submittedName>
</protein>
<accession>A0AAE0H777</accession>
<dbReference type="InterPro" id="IPR000719">
    <property type="entry name" value="Prot_kinase_dom"/>
</dbReference>
<dbReference type="GO" id="GO:0043484">
    <property type="term" value="P:regulation of RNA splicing"/>
    <property type="evidence" value="ECO:0007669"/>
    <property type="project" value="TreeGrafter"/>
</dbReference>
<sequence length="388" mass="44020">MDDLDQFVESNLLYTQERMSRYRPGGYHPVTLGDTFKSGRYKVYHKLGHGGFSTAWLAIDQSLKRWVSLKIAIATSTESSRELAVLKRLKDARVGHVVELLDSFVHQGPNGRHACLVFDLLGPTLDHVISDYRDDEDPDEEDYLKPATILKITGQLLQALAAMHGAGYAHRDISGANLAFTAHKLRKLSAKKMFDVIGAPVTEQLVRCDRKPLHPSMPRQLVQKSGWDMWVDEDKEDVRLIDFGEAFAHGAEPHQLAEPPGLEVPEKIFTGRFDYRVDLWRAGCLIYTLVFGTRPFQSLGDVDIVVAQMIHFVEDLPVAWRRQWEARRQSAGKDLLRQWKGPSKLEVKFRTGVKDPSLRRLLPIIQGLMRFQPETRISAEQALGMLNS</sequence>
<organism evidence="7 8">
    <name type="scientific">Chaetomium fimeti</name>
    <dbReference type="NCBI Taxonomy" id="1854472"/>
    <lineage>
        <taxon>Eukaryota</taxon>
        <taxon>Fungi</taxon>
        <taxon>Dikarya</taxon>
        <taxon>Ascomycota</taxon>
        <taxon>Pezizomycotina</taxon>
        <taxon>Sordariomycetes</taxon>
        <taxon>Sordariomycetidae</taxon>
        <taxon>Sordariales</taxon>
        <taxon>Chaetomiaceae</taxon>
        <taxon>Chaetomium</taxon>
    </lineage>
</organism>
<gene>
    <name evidence="7" type="ORF">B0H64DRAFT_446496</name>
</gene>
<evidence type="ECO:0000256" key="3">
    <source>
        <dbReference type="ARBA" id="ARBA00022741"/>
    </source>
</evidence>
<dbReference type="GeneID" id="87843865"/>
<dbReference type="PROSITE" id="PS50011">
    <property type="entry name" value="PROTEIN_KINASE_DOM"/>
    <property type="match status" value="1"/>
</dbReference>
<dbReference type="InterPro" id="IPR051175">
    <property type="entry name" value="CLK_kinases"/>
</dbReference>
<evidence type="ECO:0000313" key="7">
    <source>
        <dbReference type="EMBL" id="KAK3291263.1"/>
    </source>
</evidence>
<dbReference type="Pfam" id="PF00069">
    <property type="entry name" value="Pkinase"/>
    <property type="match status" value="2"/>
</dbReference>
<dbReference type="Proteomes" id="UP001278766">
    <property type="component" value="Unassembled WGS sequence"/>
</dbReference>
<dbReference type="PANTHER" id="PTHR45646">
    <property type="entry name" value="SERINE/THREONINE-PROTEIN KINASE DOA-RELATED"/>
    <property type="match status" value="1"/>
</dbReference>
<keyword evidence="4 7" id="KW-0418">Kinase</keyword>
<dbReference type="SMART" id="SM00220">
    <property type="entry name" value="S_TKc"/>
    <property type="match status" value="1"/>
</dbReference>
<reference evidence="7" key="1">
    <citation type="journal article" date="2023" name="Mol. Phylogenet. Evol.">
        <title>Genome-scale phylogeny and comparative genomics of the fungal order Sordariales.</title>
        <authorList>
            <person name="Hensen N."/>
            <person name="Bonometti L."/>
            <person name="Westerberg I."/>
            <person name="Brannstrom I.O."/>
            <person name="Guillou S."/>
            <person name="Cros-Aarteil S."/>
            <person name="Calhoun S."/>
            <person name="Haridas S."/>
            <person name="Kuo A."/>
            <person name="Mondo S."/>
            <person name="Pangilinan J."/>
            <person name="Riley R."/>
            <person name="LaButti K."/>
            <person name="Andreopoulos B."/>
            <person name="Lipzen A."/>
            <person name="Chen C."/>
            <person name="Yan M."/>
            <person name="Daum C."/>
            <person name="Ng V."/>
            <person name="Clum A."/>
            <person name="Steindorff A."/>
            <person name="Ohm R.A."/>
            <person name="Martin F."/>
            <person name="Silar P."/>
            <person name="Natvig D.O."/>
            <person name="Lalanne C."/>
            <person name="Gautier V."/>
            <person name="Ament-Velasquez S.L."/>
            <person name="Kruys A."/>
            <person name="Hutchinson M.I."/>
            <person name="Powell A.J."/>
            <person name="Barry K."/>
            <person name="Miller A.N."/>
            <person name="Grigoriev I.V."/>
            <person name="Debuchy R."/>
            <person name="Gladieux P."/>
            <person name="Hiltunen Thoren M."/>
            <person name="Johannesson H."/>
        </authorList>
    </citation>
    <scope>NUCLEOTIDE SEQUENCE</scope>
    <source>
        <strain evidence="7">CBS 168.71</strain>
    </source>
</reference>
<keyword evidence="5" id="KW-0067">ATP-binding</keyword>
<dbReference type="PANTHER" id="PTHR45646:SF11">
    <property type="entry name" value="SERINE_THREONINE-PROTEIN KINASE DOA"/>
    <property type="match status" value="1"/>
</dbReference>
<evidence type="ECO:0000256" key="1">
    <source>
        <dbReference type="ARBA" id="ARBA00022527"/>
    </source>
</evidence>
<name>A0AAE0H777_9PEZI</name>
<dbReference type="GO" id="GO:0005524">
    <property type="term" value="F:ATP binding"/>
    <property type="evidence" value="ECO:0007669"/>
    <property type="project" value="UniProtKB-KW"/>
</dbReference>
<evidence type="ECO:0000256" key="5">
    <source>
        <dbReference type="ARBA" id="ARBA00022840"/>
    </source>
</evidence>
<keyword evidence="1" id="KW-0723">Serine/threonine-protein kinase</keyword>
<evidence type="ECO:0000313" key="8">
    <source>
        <dbReference type="Proteomes" id="UP001278766"/>
    </source>
</evidence>
<keyword evidence="2" id="KW-0808">Transferase</keyword>
<dbReference type="EMBL" id="JAUEPN010000010">
    <property type="protein sequence ID" value="KAK3291263.1"/>
    <property type="molecule type" value="Genomic_DNA"/>
</dbReference>
<reference evidence="7" key="2">
    <citation type="submission" date="2023-06" db="EMBL/GenBank/DDBJ databases">
        <authorList>
            <consortium name="Lawrence Berkeley National Laboratory"/>
            <person name="Haridas S."/>
            <person name="Hensen N."/>
            <person name="Bonometti L."/>
            <person name="Westerberg I."/>
            <person name="Brannstrom I.O."/>
            <person name="Guillou S."/>
            <person name="Cros-Aarteil S."/>
            <person name="Calhoun S."/>
            <person name="Kuo A."/>
            <person name="Mondo S."/>
            <person name="Pangilinan J."/>
            <person name="Riley R."/>
            <person name="Labutti K."/>
            <person name="Andreopoulos B."/>
            <person name="Lipzen A."/>
            <person name="Chen C."/>
            <person name="Yanf M."/>
            <person name="Daum C."/>
            <person name="Ng V."/>
            <person name="Clum A."/>
            <person name="Steindorff A."/>
            <person name="Ohm R."/>
            <person name="Martin F."/>
            <person name="Silar P."/>
            <person name="Natvig D."/>
            <person name="Lalanne C."/>
            <person name="Gautier V."/>
            <person name="Ament-Velasquez S.L."/>
            <person name="Kruys A."/>
            <person name="Hutchinson M.I."/>
            <person name="Powell A.J."/>
            <person name="Barry K."/>
            <person name="Miller A.N."/>
            <person name="Grigoriev I.V."/>
            <person name="Debuchy R."/>
            <person name="Gladieux P."/>
            <person name="Thoren M.H."/>
            <person name="Johannesson H."/>
        </authorList>
    </citation>
    <scope>NUCLEOTIDE SEQUENCE</scope>
    <source>
        <strain evidence="7">CBS 168.71</strain>
    </source>
</reference>
<proteinExistence type="predicted"/>
<dbReference type="SUPFAM" id="SSF56112">
    <property type="entry name" value="Protein kinase-like (PK-like)"/>
    <property type="match status" value="1"/>
</dbReference>
<dbReference type="Gene3D" id="3.30.200.20">
    <property type="entry name" value="Phosphorylase Kinase, domain 1"/>
    <property type="match status" value="1"/>
</dbReference>
<comment type="caution">
    <text evidence="7">The sequence shown here is derived from an EMBL/GenBank/DDBJ whole genome shotgun (WGS) entry which is preliminary data.</text>
</comment>
<dbReference type="InterPro" id="IPR011009">
    <property type="entry name" value="Kinase-like_dom_sf"/>
</dbReference>
<evidence type="ECO:0000259" key="6">
    <source>
        <dbReference type="PROSITE" id="PS50011"/>
    </source>
</evidence>
<keyword evidence="3" id="KW-0547">Nucleotide-binding</keyword>
<dbReference type="RefSeq" id="XP_062654777.1">
    <property type="nucleotide sequence ID" value="XM_062806917.1"/>
</dbReference>
<keyword evidence="8" id="KW-1185">Reference proteome</keyword>
<dbReference type="GO" id="GO:0004674">
    <property type="term" value="F:protein serine/threonine kinase activity"/>
    <property type="evidence" value="ECO:0007669"/>
    <property type="project" value="UniProtKB-KW"/>
</dbReference>